<dbReference type="RefSeq" id="WP_189408303.1">
    <property type="nucleotide sequence ID" value="NZ_BMXP01000013.1"/>
</dbReference>
<dbReference type="InterPro" id="IPR019617">
    <property type="entry name" value="DUF2489"/>
</dbReference>
<protein>
    <recommendedName>
        <fullName evidence="1">DUF2489 domain-containing protein</fullName>
    </recommendedName>
</protein>
<dbReference type="AlphaFoldDB" id="A0A918N1W7"/>
<comment type="caution">
    <text evidence="2">The sequence shown here is derived from an EMBL/GenBank/DDBJ whole genome shotgun (WGS) entry which is preliminary data.</text>
</comment>
<dbReference type="Proteomes" id="UP000631300">
    <property type="component" value="Unassembled WGS sequence"/>
</dbReference>
<keyword evidence="3" id="KW-1185">Reference proteome</keyword>
<dbReference type="Pfam" id="PF10675">
    <property type="entry name" value="DUF2489"/>
    <property type="match status" value="1"/>
</dbReference>
<gene>
    <name evidence="2" type="ORF">GCM10007391_33060</name>
</gene>
<evidence type="ECO:0000259" key="1">
    <source>
        <dbReference type="Pfam" id="PF10675"/>
    </source>
</evidence>
<organism evidence="2 3">
    <name type="scientific">Alteromonas halophila</name>
    <dbReference type="NCBI Taxonomy" id="516698"/>
    <lineage>
        <taxon>Bacteria</taxon>
        <taxon>Pseudomonadati</taxon>
        <taxon>Pseudomonadota</taxon>
        <taxon>Gammaproteobacteria</taxon>
        <taxon>Alteromonadales</taxon>
        <taxon>Alteromonadaceae</taxon>
        <taxon>Alteromonas/Salinimonas group</taxon>
        <taxon>Alteromonas</taxon>
    </lineage>
</organism>
<evidence type="ECO:0000313" key="3">
    <source>
        <dbReference type="Proteomes" id="UP000631300"/>
    </source>
</evidence>
<accession>A0A918N1W7</accession>
<proteinExistence type="predicted"/>
<feature type="domain" description="DUF2489" evidence="1">
    <location>
        <begin position="14"/>
        <end position="140"/>
    </location>
</feature>
<reference evidence="2" key="1">
    <citation type="journal article" date="2014" name="Int. J. Syst. Evol. Microbiol.">
        <title>Complete genome sequence of Corynebacterium casei LMG S-19264T (=DSM 44701T), isolated from a smear-ripened cheese.</title>
        <authorList>
            <consortium name="US DOE Joint Genome Institute (JGI-PGF)"/>
            <person name="Walter F."/>
            <person name="Albersmeier A."/>
            <person name="Kalinowski J."/>
            <person name="Ruckert C."/>
        </authorList>
    </citation>
    <scope>NUCLEOTIDE SEQUENCE</scope>
    <source>
        <strain evidence="2">KCTC 22164</strain>
    </source>
</reference>
<name>A0A918N1W7_9ALTE</name>
<sequence length="149" mass="17102">MMWTLLLLAGLAIIAGLGIYAGRLLFMLRQQNQRQQKVRDARVSTITESILTITLAMEQQQCELSEGAIRVVNLLDALPIQSPPDYRQKFPSIHQLFTEISGFAVLEARKKLSPKEKWRQDKAREQVESEHESKVLAELPEIRQFCQQL</sequence>
<dbReference type="EMBL" id="BMXP01000013">
    <property type="protein sequence ID" value="GGW96325.1"/>
    <property type="molecule type" value="Genomic_DNA"/>
</dbReference>
<evidence type="ECO:0000313" key="2">
    <source>
        <dbReference type="EMBL" id="GGW96325.1"/>
    </source>
</evidence>
<reference evidence="2" key="2">
    <citation type="submission" date="2020-09" db="EMBL/GenBank/DDBJ databases">
        <authorList>
            <person name="Sun Q."/>
            <person name="Kim S."/>
        </authorList>
    </citation>
    <scope>NUCLEOTIDE SEQUENCE</scope>
    <source>
        <strain evidence="2">KCTC 22164</strain>
    </source>
</reference>